<dbReference type="SUPFAM" id="SSF52540">
    <property type="entry name" value="P-loop containing nucleoside triphosphate hydrolases"/>
    <property type="match status" value="1"/>
</dbReference>
<dbReference type="GO" id="GO:0005829">
    <property type="term" value="C:cytosol"/>
    <property type="evidence" value="ECO:0007669"/>
    <property type="project" value="TreeGrafter"/>
</dbReference>
<dbReference type="InterPro" id="IPR038726">
    <property type="entry name" value="PDDEXK_AddAB-type"/>
</dbReference>
<dbReference type="EMBL" id="JACORU010000007">
    <property type="protein sequence ID" value="MBC5766605.1"/>
    <property type="molecule type" value="Genomic_DNA"/>
</dbReference>
<evidence type="ECO:0000256" key="4">
    <source>
        <dbReference type="ARBA" id="ARBA00022840"/>
    </source>
</evidence>
<evidence type="ECO:0000259" key="11">
    <source>
        <dbReference type="PROSITE" id="PS51198"/>
    </source>
</evidence>
<keyword evidence="14" id="KW-1185">Reference proteome</keyword>
<comment type="catalytic activity">
    <reaction evidence="9">
        <text>ATP + H2O = ADP + phosphate + H(+)</text>
        <dbReference type="Rhea" id="RHEA:13065"/>
        <dbReference type="ChEBI" id="CHEBI:15377"/>
        <dbReference type="ChEBI" id="CHEBI:15378"/>
        <dbReference type="ChEBI" id="CHEBI:30616"/>
        <dbReference type="ChEBI" id="CHEBI:43474"/>
        <dbReference type="ChEBI" id="CHEBI:456216"/>
        <dbReference type="EC" id="5.6.2.4"/>
    </reaction>
</comment>
<dbReference type="PANTHER" id="PTHR11070:SF2">
    <property type="entry name" value="ATP-DEPENDENT DNA HELICASE SRS2"/>
    <property type="match status" value="1"/>
</dbReference>
<evidence type="ECO:0000313" key="14">
    <source>
        <dbReference type="Proteomes" id="UP000596827"/>
    </source>
</evidence>
<feature type="binding site" evidence="10">
    <location>
        <begin position="40"/>
        <end position="47"/>
    </location>
    <ligand>
        <name>ATP</name>
        <dbReference type="ChEBI" id="CHEBI:30616"/>
    </ligand>
</feature>
<evidence type="ECO:0000256" key="2">
    <source>
        <dbReference type="ARBA" id="ARBA00022801"/>
    </source>
</evidence>
<evidence type="ECO:0000256" key="10">
    <source>
        <dbReference type="PROSITE-ProRule" id="PRU00560"/>
    </source>
</evidence>
<evidence type="ECO:0000256" key="7">
    <source>
        <dbReference type="ARBA" id="ARBA00034808"/>
    </source>
</evidence>
<dbReference type="Gene3D" id="3.40.50.300">
    <property type="entry name" value="P-loop containing nucleotide triphosphate hydrolases"/>
    <property type="match status" value="4"/>
</dbReference>
<name>A0A923M9Q1_9BURK</name>
<accession>A0A923M9Q1</accession>
<keyword evidence="2 10" id="KW-0378">Hydrolase</keyword>
<dbReference type="InterPro" id="IPR014016">
    <property type="entry name" value="UvrD-like_ATP-bd"/>
</dbReference>
<feature type="domain" description="UvrD-like helicase C-terminal" evidence="12">
    <location>
        <begin position="538"/>
        <end position="816"/>
    </location>
</feature>
<evidence type="ECO:0000256" key="9">
    <source>
        <dbReference type="ARBA" id="ARBA00048988"/>
    </source>
</evidence>
<dbReference type="GO" id="GO:0005524">
    <property type="term" value="F:ATP binding"/>
    <property type="evidence" value="ECO:0007669"/>
    <property type="project" value="UniProtKB-UniRule"/>
</dbReference>
<dbReference type="PANTHER" id="PTHR11070">
    <property type="entry name" value="UVRD / RECB / PCRA DNA HELICASE FAMILY MEMBER"/>
    <property type="match status" value="1"/>
</dbReference>
<dbReference type="Pfam" id="PF13361">
    <property type="entry name" value="UvrD_C"/>
    <property type="match status" value="1"/>
</dbReference>
<evidence type="ECO:0000256" key="8">
    <source>
        <dbReference type="ARBA" id="ARBA00034923"/>
    </source>
</evidence>
<proteinExistence type="predicted"/>
<keyword evidence="5" id="KW-0413">Isomerase</keyword>
<dbReference type="GO" id="GO:0000725">
    <property type="term" value="P:recombinational repair"/>
    <property type="evidence" value="ECO:0007669"/>
    <property type="project" value="TreeGrafter"/>
</dbReference>
<dbReference type="EC" id="5.6.2.4" evidence="7"/>
<keyword evidence="3 10" id="KW-0347">Helicase</keyword>
<dbReference type="GO" id="GO:0003677">
    <property type="term" value="F:DNA binding"/>
    <property type="evidence" value="ECO:0007669"/>
    <property type="project" value="InterPro"/>
</dbReference>
<evidence type="ECO:0000256" key="1">
    <source>
        <dbReference type="ARBA" id="ARBA00022741"/>
    </source>
</evidence>
<keyword evidence="1 10" id="KW-0547">Nucleotide-binding</keyword>
<evidence type="ECO:0000256" key="3">
    <source>
        <dbReference type="ARBA" id="ARBA00022806"/>
    </source>
</evidence>
<dbReference type="Proteomes" id="UP000596827">
    <property type="component" value="Unassembled WGS sequence"/>
</dbReference>
<evidence type="ECO:0000256" key="6">
    <source>
        <dbReference type="ARBA" id="ARBA00034617"/>
    </source>
</evidence>
<dbReference type="InterPro" id="IPR014017">
    <property type="entry name" value="DNA_helicase_UvrD-like_C"/>
</dbReference>
<evidence type="ECO:0000256" key="5">
    <source>
        <dbReference type="ARBA" id="ARBA00023235"/>
    </source>
</evidence>
<dbReference type="InterPro" id="IPR027417">
    <property type="entry name" value="P-loop_NTPase"/>
</dbReference>
<sequence>MPQGRPVTGTAAYEHNGRHVGRTRFYEIACDPRRSVAVEACAGAGKTWMLVSRIVRALLAGARPHEILAITFTKKAAGEMRERLHDWLEAWSRAPVEALAKELALRGLPGADTATCEKLRGLHAALLSAGRPVQVRTFHSWFAALLGGAPLSLLEQLGLPSRYELLLDDGEAVAKVWRRFHVAVAADASARADYEASVATSGRFMTQKALATALSKRVEFARADDHGAVAGAVKTMAEQFPQFAAAFGERRAETSSGSAEGAGFGAVLTLAPVRAMLLDAARVLGGASAQSFAARGAELERAVAAGDVEGVLSALLTDKYLPRKFNDTLASTPEVRQAQTLAREIYAARCQHEAWLHHERTTRLARILLREFAALKREHGWIDMNDVERAALEMLSNPVLAGWIQERLDQQVKHLLVDEFQDTNPMQWQALHEWLASYAGAGGTAPSVFVVGDPKQSIYRFRRAEPQVFRAAQAFIVNQLQGDRLSCDHTYRNAPAVLDAVNEVFRAAQGGFEYEGFRAHTTESSQQGAVACLPRIARPPRAAAGAADDPLEWRDSLTVPRETPEERLVTLECRQAAQWIAGELANGAKPGDFMVLARKRDRLRELDIELRALHIPAQQPENTDLCEAPEVQDLAALLDVLVTTSHDLSLARALKSPLFGATDDDLVELALLARRAQESGPPQSWFELLQRAGTSDAADPAGAQAPGVLPPALQTARDALLRWKSWVDTFPPHDALERIYIDGDVPARFAAAAPAPLRNVTLASLRALLGAALQVDGGRYLTPYAFVRALKAGGIEGPSVAAEDVVRLLTVHGAKGLQAPVVLLLDTDGAPPPGETMSVLCEWPGEAPAPWRFAFIASESRPPSCSEDALRVEQEARRREELNGLYVAMTRAERLLVVSSIEPHRREQTTWWDRLQPLAHELPAPGDAVVATPAIERPIELRVLPSIETTPAAAPVDDEDSDIARFGRAMHRLLEFAVGGQSAFAPSRLRRVAREFGLDAATMDRAVTMAQRILAGEGAWAWDANAIDWHGNEVALFHEGELLRLDRLVRRRGGEWWVLDYKSAASPQRQPELLAQLSRYRAAVLASNPGSSVRAAFLTGAGSLVEVP</sequence>
<gene>
    <name evidence="13" type="ORF">H8R02_19205</name>
</gene>
<dbReference type="InterPro" id="IPR000212">
    <property type="entry name" value="DNA_helicase_UvrD/REP"/>
</dbReference>
<dbReference type="GO" id="GO:0043138">
    <property type="term" value="F:3'-5' DNA helicase activity"/>
    <property type="evidence" value="ECO:0007669"/>
    <property type="project" value="UniProtKB-EC"/>
</dbReference>
<comment type="catalytic activity">
    <reaction evidence="6">
        <text>Couples ATP hydrolysis with the unwinding of duplex DNA by translocating in the 3'-5' direction.</text>
        <dbReference type="EC" id="5.6.2.4"/>
    </reaction>
</comment>
<dbReference type="PROSITE" id="PS51217">
    <property type="entry name" value="UVRD_HELICASE_CTER"/>
    <property type="match status" value="1"/>
</dbReference>
<dbReference type="GO" id="GO:0033202">
    <property type="term" value="C:DNA helicase complex"/>
    <property type="evidence" value="ECO:0007669"/>
    <property type="project" value="TreeGrafter"/>
</dbReference>
<reference evidence="13" key="1">
    <citation type="submission" date="2020-08" db="EMBL/GenBank/DDBJ databases">
        <title>Ramlibacter sp. GTP1 16S ribosomal RNA gene genome sequencing and assembly.</title>
        <authorList>
            <person name="Kang M."/>
        </authorList>
    </citation>
    <scope>NUCLEOTIDE SEQUENCE</scope>
    <source>
        <strain evidence="13">GTP1</strain>
    </source>
</reference>
<dbReference type="Gene3D" id="1.10.486.10">
    <property type="entry name" value="PCRA, domain 4"/>
    <property type="match status" value="1"/>
</dbReference>
<dbReference type="Pfam" id="PF12705">
    <property type="entry name" value="PDDEXK_1"/>
    <property type="match status" value="1"/>
</dbReference>
<dbReference type="PROSITE" id="PS51198">
    <property type="entry name" value="UVRD_HELICASE_ATP_BIND"/>
    <property type="match status" value="1"/>
</dbReference>
<dbReference type="GO" id="GO:0016787">
    <property type="term" value="F:hydrolase activity"/>
    <property type="evidence" value="ECO:0007669"/>
    <property type="project" value="UniProtKB-UniRule"/>
</dbReference>
<dbReference type="Pfam" id="PF00580">
    <property type="entry name" value="UvrD-helicase"/>
    <property type="match status" value="1"/>
</dbReference>
<keyword evidence="4 10" id="KW-0067">ATP-binding</keyword>
<protein>
    <recommendedName>
        <fullName evidence="7">DNA 3'-5' helicase</fullName>
        <ecNumber evidence="7">5.6.2.4</ecNumber>
    </recommendedName>
    <alternativeName>
        <fullName evidence="8">DNA 3'-5' helicase II</fullName>
    </alternativeName>
</protein>
<feature type="domain" description="UvrD-like helicase ATP-binding" evidence="11">
    <location>
        <begin position="19"/>
        <end position="494"/>
    </location>
</feature>
<evidence type="ECO:0000259" key="12">
    <source>
        <dbReference type="PROSITE" id="PS51217"/>
    </source>
</evidence>
<comment type="caution">
    <text evidence="13">The sequence shown here is derived from an EMBL/GenBank/DDBJ whole genome shotgun (WGS) entry which is preliminary data.</text>
</comment>
<evidence type="ECO:0000313" key="13">
    <source>
        <dbReference type="EMBL" id="MBC5766605.1"/>
    </source>
</evidence>
<organism evidence="13 14">
    <name type="scientific">Ramlibacter albus</name>
    <dbReference type="NCBI Taxonomy" id="2079448"/>
    <lineage>
        <taxon>Bacteria</taxon>
        <taxon>Pseudomonadati</taxon>
        <taxon>Pseudomonadota</taxon>
        <taxon>Betaproteobacteria</taxon>
        <taxon>Burkholderiales</taxon>
        <taxon>Comamonadaceae</taxon>
        <taxon>Ramlibacter</taxon>
    </lineage>
</organism>
<dbReference type="AlphaFoldDB" id="A0A923M9Q1"/>